<evidence type="ECO:0000313" key="7">
    <source>
        <dbReference type="Proteomes" id="UP001055167"/>
    </source>
</evidence>
<dbReference type="InterPro" id="IPR001638">
    <property type="entry name" value="Solute-binding_3/MltF_N"/>
</dbReference>
<proteinExistence type="inferred from homology"/>
<reference evidence="6" key="2">
    <citation type="submission" date="2021-08" db="EMBL/GenBank/DDBJ databases">
        <authorList>
            <person name="Tani A."/>
            <person name="Ola A."/>
            <person name="Ogura Y."/>
            <person name="Katsura K."/>
            <person name="Hayashi T."/>
        </authorList>
    </citation>
    <scope>NUCLEOTIDE SEQUENCE</scope>
    <source>
        <strain evidence="6">KCTC 52305</strain>
    </source>
</reference>
<protein>
    <submittedName>
        <fullName evidence="6">ABC transporter glutamine-binding protein GlnH</fullName>
    </submittedName>
</protein>
<comment type="caution">
    <text evidence="6">The sequence shown here is derived from an EMBL/GenBank/DDBJ whole genome shotgun (WGS) entry which is preliminary data.</text>
</comment>
<evidence type="ECO:0000256" key="3">
    <source>
        <dbReference type="ARBA" id="ARBA00022729"/>
    </source>
</evidence>
<dbReference type="EMBL" id="BPQH01000007">
    <property type="protein sequence ID" value="GJD49760.1"/>
    <property type="molecule type" value="Genomic_DNA"/>
</dbReference>
<feature type="domain" description="Solute-binding protein family 3/N-terminal" evidence="4">
    <location>
        <begin position="9"/>
        <end position="239"/>
    </location>
</feature>
<dbReference type="SUPFAM" id="SSF53850">
    <property type="entry name" value="Periplasmic binding protein-like II"/>
    <property type="match status" value="1"/>
</dbReference>
<dbReference type="Gene3D" id="3.40.190.10">
    <property type="entry name" value="Periplasmic binding protein-like II"/>
    <property type="match status" value="2"/>
</dbReference>
<keyword evidence="2" id="KW-0813">Transport</keyword>
<feature type="domain" description="Ionotropic glutamate receptor C-terminal" evidence="5">
    <location>
        <begin position="9"/>
        <end position="238"/>
    </location>
</feature>
<dbReference type="PANTHER" id="PTHR30085">
    <property type="entry name" value="AMINO ACID ABC TRANSPORTER PERMEASE"/>
    <property type="match status" value="1"/>
</dbReference>
<dbReference type="InterPro" id="IPR001320">
    <property type="entry name" value="Iontro_rcpt_C"/>
</dbReference>
<evidence type="ECO:0000256" key="1">
    <source>
        <dbReference type="ARBA" id="ARBA00010333"/>
    </source>
</evidence>
<comment type="similarity">
    <text evidence="1">Belongs to the bacterial solute-binding protein 3 family.</text>
</comment>
<reference evidence="6" key="1">
    <citation type="journal article" date="2021" name="Front. Microbiol.">
        <title>Comprehensive Comparative Genomics and Phenotyping of Methylobacterium Species.</title>
        <authorList>
            <person name="Alessa O."/>
            <person name="Ogura Y."/>
            <person name="Fujitani Y."/>
            <person name="Takami H."/>
            <person name="Hayashi T."/>
            <person name="Sahin N."/>
            <person name="Tani A."/>
        </authorList>
    </citation>
    <scope>NUCLEOTIDE SEQUENCE</scope>
    <source>
        <strain evidence="6">KCTC 52305</strain>
    </source>
</reference>
<gene>
    <name evidence="6" type="primary">glnH_1</name>
    <name evidence="6" type="ORF">OPKNFCMD_2493</name>
</gene>
<dbReference type="SMART" id="SM00062">
    <property type="entry name" value="PBPb"/>
    <property type="match status" value="1"/>
</dbReference>
<keyword evidence="7" id="KW-1185">Reference proteome</keyword>
<evidence type="ECO:0000259" key="4">
    <source>
        <dbReference type="SMART" id="SM00062"/>
    </source>
</evidence>
<dbReference type="Pfam" id="PF00497">
    <property type="entry name" value="SBP_bac_3"/>
    <property type="match status" value="1"/>
</dbReference>
<accession>A0ABQ4QY11</accession>
<evidence type="ECO:0000256" key="2">
    <source>
        <dbReference type="ARBA" id="ARBA00022448"/>
    </source>
</evidence>
<evidence type="ECO:0000313" key="6">
    <source>
        <dbReference type="EMBL" id="GJD49760.1"/>
    </source>
</evidence>
<dbReference type="InterPro" id="IPR051455">
    <property type="entry name" value="Bact_solute-bind_prot3"/>
</dbReference>
<dbReference type="SMART" id="SM00079">
    <property type="entry name" value="PBPe"/>
    <property type="match status" value="1"/>
</dbReference>
<dbReference type="PANTHER" id="PTHR30085:SF6">
    <property type="entry name" value="ABC TRANSPORTER GLUTAMINE-BINDING PROTEIN GLNH"/>
    <property type="match status" value="1"/>
</dbReference>
<evidence type="ECO:0000259" key="5">
    <source>
        <dbReference type="SMART" id="SM00079"/>
    </source>
</evidence>
<dbReference type="Proteomes" id="UP001055167">
    <property type="component" value="Unassembled WGS sequence"/>
</dbReference>
<sequence>MDWGRANGRLIAGVSFDIPGMGYRDPGTGAVTGFEADLARAVGEAILGSAERVEFVQVTDTGRIRDLQEGRVDVVASQLTITPDRAELVDFSTPYCVTREGLLVPRDSSIGGFEDLKGKRIAVTDGSVSLRRMRAALPSLPGATHVVTPLSAGNLAAIERGEADAASNDMINLTMLRAGSADPERYSIIDIGDRFDPKPFGMAVRKGDRTLLGLIDQALARLKAGGELDRMLEAALARLAHRPTA</sequence>
<organism evidence="6 7">
    <name type="scientific">Methylobacterium crusticola</name>
    <dbReference type="NCBI Taxonomy" id="1697972"/>
    <lineage>
        <taxon>Bacteria</taxon>
        <taxon>Pseudomonadati</taxon>
        <taxon>Pseudomonadota</taxon>
        <taxon>Alphaproteobacteria</taxon>
        <taxon>Hyphomicrobiales</taxon>
        <taxon>Methylobacteriaceae</taxon>
        <taxon>Methylobacterium</taxon>
    </lineage>
</organism>
<keyword evidence="3" id="KW-0732">Signal</keyword>
<name>A0ABQ4QY11_9HYPH</name>